<gene>
    <name evidence="2" type="ORF">RZN69_11715</name>
</gene>
<dbReference type="KEGG" id="puo:RZN69_11715"/>
<dbReference type="RefSeq" id="WP_317831117.1">
    <property type="nucleotide sequence ID" value="NZ_CP136920.1"/>
</dbReference>
<dbReference type="AlphaFoldDB" id="A0AAQ3L5C9"/>
<accession>A0AAQ3L5C9</accession>
<evidence type="ECO:0000256" key="1">
    <source>
        <dbReference type="SAM" id="SignalP"/>
    </source>
</evidence>
<sequence length="128" mass="13841">MLLRRVGSLLMLSAVLASLNLHLALTQTAAWAGMLSDYGEQTGSFREAVEMTFGGDYPCELCGLVEQSIPVSDNESAPALEQAAKVLLLIPSDKVCFPLNLFSAKSYASPDEQGRFCFMSPETPPPRI</sequence>
<keyword evidence="3" id="KW-1185">Reference proteome</keyword>
<evidence type="ECO:0000313" key="2">
    <source>
        <dbReference type="EMBL" id="WOO39281.1"/>
    </source>
</evidence>
<organism evidence="2 3">
    <name type="scientific">Rubellicoccus peritrichatus</name>
    <dbReference type="NCBI Taxonomy" id="3080537"/>
    <lineage>
        <taxon>Bacteria</taxon>
        <taxon>Pseudomonadati</taxon>
        <taxon>Verrucomicrobiota</taxon>
        <taxon>Opitutia</taxon>
        <taxon>Puniceicoccales</taxon>
        <taxon>Cerasicoccaceae</taxon>
        <taxon>Rubellicoccus</taxon>
    </lineage>
</organism>
<feature type="chain" id="PRO_5043026188" description="DUF2946 domain-containing protein" evidence="1">
    <location>
        <begin position="33"/>
        <end position="128"/>
    </location>
</feature>
<proteinExistence type="predicted"/>
<protein>
    <recommendedName>
        <fullName evidence="4">DUF2946 domain-containing protein</fullName>
    </recommendedName>
</protein>
<keyword evidence="1" id="KW-0732">Signal</keyword>
<feature type="signal peptide" evidence="1">
    <location>
        <begin position="1"/>
        <end position="32"/>
    </location>
</feature>
<evidence type="ECO:0008006" key="4">
    <source>
        <dbReference type="Google" id="ProtNLM"/>
    </source>
</evidence>
<reference evidence="2 3" key="1">
    <citation type="submission" date="2023-10" db="EMBL/GenBank/DDBJ databases">
        <title>Rubellicoccus peritrichatus gen. nov., sp. nov., isolated from an algae of coral reef tank.</title>
        <authorList>
            <person name="Luo J."/>
        </authorList>
    </citation>
    <scope>NUCLEOTIDE SEQUENCE [LARGE SCALE GENOMIC DNA]</scope>
    <source>
        <strain evidence="2 3">CR14</strain>
    </source>
</reference>
<dbReference type="EMBL" id="CP136920">
    <property type="protein sequence ID" value="WOO39281.1"/>
    <property type="molecule type" value="Genomic_DNA"/>
</dbReference>
<evidence type="ECO:0000313" key="3">
    <source>
        <dbReference type="Proteomes" id="UP001304300"/>
    </source>
</evidence>
<dbReference type="Proteomes" id="UP001304300">
    <property type="component" value="Chromosome"/>
</dbReference>
<name>A0AAQ3L5C9_9BACT</name>